<dbReference type="Gramene" id="TuG1812G0600001024.01.T03">
    <property type="protein sequence ID" value="TuG1812G0600001024.01.T03"/>
    <property type="gene ID" value="TuG1812G0600001024.01"/>
</dbReference>
<dbReference type="InterPro" id="IPR001478">
    <property type="entry name" value="PDZ"/>
</dbReference>
<protein>
    <recommendedName>
        <fullName evidence="2">PDZ domain-containing protein</fullName>
    </recommendedName>
</protein>
<dbReference type="PANTHER" id="PTHR46366:SF1">
    <property type="entry name" value="PDZ DOMAIN-CONTAINING PROTEIN C1685.05"/>
    <property type="match status" value="1"/>
</dbReference>
<dbReference type="GO" id="GO:0004252">
    <property type="term" value="F:serine-type endopeptidase activity"/>
    <property type="evidence" value="ECO:0007669"/>
    <property type="project" value="InterPro"/>
</dbReference>
<dbReference type="Gramene" id="TuG1812G0600001024.01.T02">
    <property type="protein sequence ID" value="TuG1812G0600001024.01.T02"/>
    <property type="gene ID" value="TuG1812G0600001024.01"/>
</dbReference>
<comment type="similarity">
    <text evidence="1">Belongs to the peptidase S1C family.</text>
</comment>
<dbReference type="PROSITE" id="PS50106">
    <property type="entry name" value="PDZ"/>
    <property type="match status" value="1"/>
</dbReference>
<dbReference type="Pfam" id="PF13180">
    <property type="entry name" value="PDZ_2"/>
    <property type="match status" value="1"/>
</dbReference>
<dbReference type="SUPFAM" id="SSF50494">
    <property type="entry name" value="Trypsin-like serine proteases"/>
    <property type="match status" value="1"/>
</dbReference>
<dbReference type="AlphaFoldDB" id="A0A8R7USP2"/>
<organism evidence="3 4">
    <name type="scientific">Triticum urartu</name>
    <name type="common">Red wild einkorn</name>
    <name type="synonym">Crithodium urartu</name>
    <dbReference type="NCBI Taxonomy" id="4572"/>
    <lineage>
        <taxon>Eukaryota</taxon>
        <taxon>Viridiplantae</taxon>
        <taxon>Streptophyta</taxon>
        <taxon>Embryophyta</taxon>
        <taxon>Tracheophyta</taxon>
        <taxon>Spermatophyta</taxon>
        <taxon>Magnoliopsida</taxon>
        <taxon>Liliopsida</taxon>
        <taxon>Poales</taxon>
        <taxon>Poaceae</taxon>
        <taxon>BOP clade</taxon>
        <taxon>Pooideae</taxon>
        <taxon>Triticodae</taxon>
        <taxon>Triticeae</taxon>
        <taxon>Triticinae</taxon>
        <taxon>Triticum</taxon>
    </lineage>
</organism>
<dbReference type="EnsemblPlants" id="TuG1812G0600001024.01.T03">
    <property type="protein sequence ID" value="TuG1812G0600001024.01.T03"/>
    <property type="gene ID" value="TuG1812G0600001024.01"/>
</dbReference>
<dbReference type="SUPFAM" id="SSF50156">
    <property type="entry name" value="PDZ domain-like"/>
    <property type="match status" value="1"/>
</dbReference>
<evidence type="ECO:0000259" key="2">
    <source>
        <dbReference type="PROSITE" id="PS50106"/>
    </source>
</evidence>
<dbReference type="Gene3D" id="2.30.42.10">
    <property type="match status" value="1"/>
</dbReference>
<dbReference type="EnsemblPlants" id="TuG1812G0600001024.01.T02">
    <property type="protein sequence ID" value="TuG1812G0600001024.01.T02"/>
    <property type="gene ID" value="TuG1812G0600001024.01"/>
</dbReference>
<dbReference type="SMART" id="SM00228">
    <property type="entry name" value="PDZ"/>
    <property type="match status" value="1"/>
</dbReference>
<proteinExistence type="inferred from homology"/>
<dbReference type="InterPro" id="IPR001940">
    <property type="entry name" value="Peptidase_S1C"/>
</dbReference>
<dbReference type="PANTHER" id="PTHR46366">
    <property type="entry name" value="PRO-APOPTOTIC SERINE PROTEASE NMA111"/>
    <property type="match status" value="1"/>
</dbReference>
<evidence type="ECO:0000256" key="1">
    <source>
        <dbReference type="ARBA" id="ARBA00010541"/>
    </source>
</evidence>
<feature type="domain" description="PDZ" evidence="2">
    <location>
        <begin position="237"/>
        <end position="328"/>
    </location>
</feature>
<dbReference type="CDD" id="cd06786">
    <property type="entry name" value="cpPDZ1_ScNma111-like"/>
    <property type="match status" value="1"/>
</dbReference>
<reference evidence="4" key="1">
    <citation type="journal article" date="2013" name="Nature">
        <title>Draft genome of the wheat A-genome progenitor Triticum urartu.</title>
        <authorList>
            <person name="Ling H.Q."/>
            <person name="Zhao S."/>
            <person name="Liu D."/>
            <person name="Wang J."/>
            <person name="Sun H."/>
            <person name="Zhang C."/>
            <person name="Fan H."/>
            <person name="Li D."/>
            <person name="Dong L."/>
            <person name="Tao Y."/>
            <person name="Gao C."/>
            <person name="Wu H."/>
            <person name="Li Y."/>
            <person name="Cui Y."/>
            <person name="Guo X."/>
            <person name="Zheng S."/>
            <person name="Wang B."/>
            <person name="Yu K."/>
            <person name="Liang Q."/>
            <person name="Yang W."/>
            <person name="Lou X."/>
            <person name="Chen J."/>
            <person name="Feng M."/>
            <person name="Jian J."/>
            <person name="Zhang X."/>
            <person name="Luo G."/>
            <person name="Jiang Y."/>
            <person name="Liu J."/>
            <person name="Wang Z."/>
            <person name="Sha Y."/>
            <person name="Zhang B."/>
            <person name="Wu H."/>
            <person name="Tang D."/>
            <person name="Shen Q."/>
            <person name="Xue P."/>
            <person name="Zou S."/>
            <person name="Wang X."/>
            <person name="Liu X."/>
            <person name="Wang F."/>
            <person name="Yang Y."/>
            <person name="An X."/>
            <person name="Dong Z."/>
            <person name="Zhang K."/>
            <person name="Zhang X."/>
            <person name="Luo M.C."/>
            <person name="Dvorak J."/>
            <person name="Tong Y."/>
            <person name="Wang J."/>
            <person name="Yang H."/>
            <person name="Li Z."/>
            <person name="Wang D."/>
            <person name="Zhang A."/>
            <person name="Wang J."/>
        </authorList>
    </citation>
    <scope>NUCLEOTIDE SEQUENCE</scope>
    <source>
        <strain evidence="4">cv. G1812</strain>
    </source>
</reference>
<dbReference type="InterPro" id="IPR025926">
    <property type="entry name" value="PDZ-like_dom"/>
</dbReference>
<reference evidence="3" key="3">
    <citation type="submission" date="2022-06" db="UniProtKB">
        <authorList>
            <consortium name="EnsemblPlants"/>
        </authorList>
    </citation>
    <scope>IDENTIFICATION</scope>
</reference>
<name>A0A8R7USP2_TRIUA</name>
<dbReference type="Gene3D" id="2.40.10.120">
    <property type="match status" value="1"/>
</dbReference>
<evidence type="ECO:0000313" key="3">
    <source>
        <dbReference type="EnsemblPlants" id="TuG1812G0600001024.01.T03"/>
    </source>
</evidence>
<dbReference type="InterPro" id="IPR036034">
    <property type="entry name" value="PDZ_sf"/>
</dbReference>
<evidence type="ECO:0000313" key="4">
    <source>
        <dbReference type="Proteomes" id="UP000015106"/>
    </source>
</evidence>
<dbReference type="Pfam" id="PF12812">
    <property type="entry name" value="PDZ_1"/>
    <property type="match status" value="1"/>
</dbReference>
<dbReference type="Pfam" id="PF13365">
    <property type="entry name" value="Trypsin_2"/>
    <property type="match status" value="1"/>
</dbReference>
<keyword evidence="4" id="KW-1185">Reference proteome</keyword>
<dbReference type="PRINTS" id="PR00834">
    <property type="entry name" value="PROTEASES2C"/>
</dbReference>
<sequence length="382" mass="41523">METVSSETAEDWRRALSCVVPAVVVLHATAPRAFDTGVAGSSHATGFVVDKSRGIILTNHHVVGPGPVVAEAIFVNREEIPVYAIYRDPVHDFGFFRYDPAAIKYLKYEEIPVTPEAASMGLGCMLIHVDWIQVSILPGTLARLDREAPNYTKDGYNDFNTFYIQAASGTKGGSSGSPVVDCQGRAVALNAGGTTSRDPAFYLPLDRVVRTLNLIRGCWDPLGSKPESAYIPRGTLQVTFQHKGFEETRRLGLRNETEQGVRLVSPAGETGMLVVDSLVPDGPADKHLEPGDVLIRMNGEIVTQFLTMESLIDESVGREINLQIERGGTPLTVKLKVGDLHSITPNHFLEVSGAVIHPLSYQQARHFGFKCGLVYVAEPGTV</sequence>
<accession>A0A8R7USP2</accession>
<dbReference type="Proteomes" id="UP000015106">
    <property type="component" value="Chromosome 6"/>
</dbReference>
<dbReference type="InterPro" id="IPR009003">
    <property type="entry name" value="Peptidase_S1_PA"/>
</dbReference>
<dbReference type="GO" id="GO:0006508">
    <property type="term" value="P:proteolysis"/>
    <property type="evidence" value="ECO:0007669"/>
    <property type="project" value="InterPro"/>
</dbReference>
<reference evidence="3" key="2">
    <citation type="submission" date="2018-03" db="EMBL/GenBank/DDBJ databases">
        <title>The Triticum urartu genome reveals the dynamic nature of wheat genome evolution.</title>
        <authorList>
            <person name="Ling H."/>
            <person name="Ma B."/>
            <person name="Shi X."/>
            <person name="Liu H."/>
            <person name="Dong L."/>
            <person name="Sun H."/>
            <person name="Cao Y."/>
            <person name="Gao Q."/>
            <person name="Zheng S."/>
            <person name="Li Y."/>
            <person name="Yu Y."/>
            <person name="Du H."/>
            <person name="Qi M."/>
            <person name="Li Y."/>
            <person name="Yu H."/>
            <person name="Cui Y."/>
            <person name="Wang N."/>
            <person name="Chen C."/>
            <person name="Wu H."/>
            <person name="Zhao Y."/>
            <person name="Zhang J."/>
            <person name="Li Y."/>
            <person name="Zhou W."/>
            <person name="Zhang B."/>
            <person name="Hu W."/>
            <person name="Eijk M."/>
            <person name="Tang J."/>
            <person name="Witsenboer H."/>
            <person name="Zhao S."/>
            <person name="Li Z."/>
            <person name="Zhang A."/>
            <person name="Wang D."/>
            <person name="Liang C."/>
        </authorList>
    </citation>
    <scope>NUCLEOTIDE SEQUENCE [LARGE SCALE GENOMIC DNA]</scope>
    <source>
        <strain evidence="3">cv. G1812</strain>
    </source>
</reference>